<dbReference type="Gene3D" id="1.20.58.320">
    <property type="entry name" value="TPR-like"/>
    <property type="match status" value="1"/>
</dbReference>
<dbReference type="EMBL" id="JBFNQD010000009">
    <property type="protein sequence ID" value="MEW9308488.1"/>
    <property type="molecule type" value="Genomic_DNA"/>
</dbReference>
<dbReference type="Pfam" id="PF06041">
    <property type="entry name" value="DUF924"/>
    <property type="match status" value="1"/>
</dbReference>
<dbReference type="Proteomes" id="UP001555786">
    <property type="component" value="Unassembled WGS sequence"/>
</dbReference>
<keyword evidence="2" id="KW-1185">Reference proteome</keyword>
<evidence type="ECO:0000313" key="1">
    <source>
        <dbReference type="EMBL" id="MEW9308488.1"/>
    </source>
</evidence>
<comment type="caution">
    <text evidence="1">The sequence shown here is derived from an EMBL/GenBank/DDBJ whole genome shotgun (WGS) entry which is preliminary data.</text>
</comment>
<accession>A0ABV3PSS1</accession>
<dbReference type="Gene3D" id="1.25.40.10">
    <property type="entry name" value="Tetratricopeptide repeat domain"/>
    <property type="match status" value="1"/>
</dbReference>
<dbReference type="SUPFAM" id="SSF48452">
    <property type="entry name" value="TPR-like"/>
    <property type="match status" value="1"/>
</dbReference>
<protein>
    <submittedName>
        <fullName evidence="1">DUF924 family protein</fullName>
    </submittedName>
</protein>
<dbReference type="InterPro" id="IPR010323">
    <property type="entry name" value="DUF924"/>
</dbReference>
<reference evidence="1 2" key="1">
    <citation type="submission" date="2024-07" db="EMBL/GenBank/DDBJ databases">
        <title>Description of Labrys sedimenti sp. nov., isolated from a diclofenac-degrading enrichment culture.</title>
        <authorList>
            <person name="Tancsics A."/>
            <person name="Csepanyi A."/>
        </authorList>
    </citation>
    <scope>NUCLEOTIDE SEQUENCE [LARGE SCALE GENOMIC DNA]</scope>
    <source>
        <strain evidence="1 2">LMG 23578</strain>
    </source>
</reference>
<name>A0ABV3PSS1_9HYPH</name>
<dbReference type="RefSeq" id="WP_367625539.1">
    <property type="nucleotide sequence ID" value="NZ_JBFNQD010000009.1"/>
</dbReference>
<gene>
    <name evidence="1" type="ORF">ABXS05_23240</name>
</gene>
<organism evidence="1 2">
    <name type="scientific">Labrys neptuniae</name>
    <dbReference type="NCBI Taxonomy" id="376174"/>
    <lineage>
        <taxon>Bacteria</taxon>
        <taxon>Pseudomonadati</taxon>
        <taxon>Pseudomonadota</taxon>
        <taxon>Alphaproteobacteria</taxon>
        <taxon>Hyphomicrobiales</taxon>
        <taxon>Xanthobacteraceae</taxon>
        <taxon>Labrys</taxon>
    </lineage>
</organism>
<evidence type="ECO:0000313" key="2">
    <source>
        <dbReference type="Proteomes" id="UP001555786"/>
    </source>
</evidence>
<dbReference type="InterPro" id="IPR011990">
    <property type="entry name" value="TPR-like_helical_dom_sf"/>
</dbReference>
<sequence>MVMVDSVPPSASAVVDFWVAAGPERWFEKDEGFDCDFRTRFLTLHQAAMRGELADWEATAPGALALVLLLDQFPRNAFRDTPAMYAGDPQARQVAAAALAHGHDRRIAPELRIFFYLPFMHSEELADQERCLALCRTLEGDYLKYAEEHRDIIARFGRFPHRNDILGRVCTPEERRFLDEGGFAG</sequence>
<proteinExistence type="predicted"/>